<sequence length="115" mass="12686">MVASTSDNGQPKDDVGGVRQQEKKFTKQVVYDNEAKIRQALMVLTRIMNDPSIPRNIRRAAMFAIRALNEKGLSPGVKAANAIGILDEVSQDPNMPLHARTLLWSAISILETVKD</sequence>
<evidence type="ECO:0000256" key="2">
    <source>
        <dbReference type="HAMAP-Rule" id="MF_00342"/>
    </source>
</evidence>
<feature type="compositionally biased region" description="Basic and acidic residues" evidence="3">
    <location>
        <begin position="10"/>
        <end position="21"/>
    </location>
</feature>
<comment type="caution">
    <text evidence="5">The sequence shown here is derived from an EMBL/GenBank/DDBJ whole genome shotgun (WGS) entry which is preliminary data.</text>
</comment>
<dbReference type="Gene3D" id="1.20.1440.50">
    <property type="entry name" value="Ta0600-like"/>
    <property type="match status" value="1"/>
</dbReference>
<dbReference type="Pfam" id="PF03685">
    <property type="entry name" value="UPF0147"/>
    <property type="match status" value="1"/>
</dbReference>
<evidence type="ECO:0000256" key="3">
    <source>
        <dbReference type="SAM" id="MobiDB-lite"/>
    </source>
</evidence>
<feature type="region of interest" description="Disordered" evidence="3">
    <location>
        <begin position="1"/>
        <end position="21"/>
    </location>
</feature>
<dbReference type="AlphaFoldDB" id="A0A7C4NLV0"/>
<dbReference type="InterPro" id="IPR005354">
    <property type="entry name" value="UPF0147"/>
</dbReference>
<comment type="similarity">
    <text evidence="1 2">Belongs to the UPF0147 family.</text>
</comment>
<reference evidence="5" key="1">
    <citation type="journal article" date="2020" name="mSystems">
        <title>Genome- and Community-Level Interaction Insights into Carbon Utilization and Element Cycling Functions of Hydrothermarchaeota in Hydrothermal Sediment.</title>
        <authorList>
            <person name="Zhou Z."/>
            <person name="Liu Y."/>
            <person name="Xu W."/>
            <person name="Pan J."/>
            <person name="Luo Z.H."/>
            <person name="Li M."/>
        </authorList>
    </citation>
    <scope>NUCLEOTIDE SEQUENCE [LARGE SCALE GENOMIC DNA]</scope>
    <source>
        <strain evidence="5">SpSt-637</strain>
        <strain evidence="4">SpSt-667</strain>
    </source>
</reference>
<protein>
    <recommendedName>
        <fullName evidence="2">UPF0147 protein ENU08_02540</fullName>
    </recommendedName>
</protein>
<dbReference type="InterPro" id="IPR023130">
    <property type="entry name" value="Ta0600-like_sf"/>
</dbReference>
<evidence type="ECO:0000313" key="5">
    <source>
        <dbReference type="EMBL" id="HGQ64106.1"/>
    </source>
</evidence>
<dbReference type="NCBIfam" id="NF003319">
    <property type="entry name" value="PRK04330.1"/>
    <property type="match status" value="1"/>
</dbReference>
<evidence type="ECO:0000313" key="4">
    <source>
        <dbReference type="EMBL" id="HGQ35414.1"/>
    </source>
</evidence>
<proteinExistence type="inferred from homology"/>
<dbReference type="SUPFAM" id="SSF158436">
    <property type="entry name" value="Ta0600-like"/>
    <property type="match status" value="1"/>
</dbReference>
<dbReference type="EMBL" id="DTBD01000019">
    <property type="protein sequence ID" value="HGQ64106.1"/>
    <property type="molecule type" value="Genomic_DNA"/>
</dbReference>
<gene>
    <name evidence="5" type="ORF">ENU08_02540</name>
    <name evidence="4" type="ORF">ENU41_01880</name>
</gene>
<name>A0A7C4NLV0_9CREN</name>
<dbReference type="EMBL" id="DTCK01000010">
    <property type="protein sequence ID" value="HGQ35414.1"/>
    <property type="molecule type" value="Genomic_DNA"/>
</dbReference>
<evidence type="ECO:0000256" key="1">
    <source>
        <dbReference type="ARBA" id="ARBA00005958"/>
    </source>
</evidence>
<accession>A0A7C4NLV0</accession>
<dbReference type="HAMAP" id="MF_00342">
    <property type="entry name" value="UPF0147"/>
    <property type="match status" value="1"/>
</dbReference>
<organism evidence="5">
    <name type="scientific">Ignisphaera aggregans</name>
    <dbReference type="NCBI Taxonomy" id="334771"/>
    <lineage>
        <taxon>Archaea</taxon>
        <taxon>Thermoproteota</taxon>
        <taxon>Thermoprotei</taxon>
        <taxon>Desulfurococcales</taxon>
        <taxon>Desulfurococcaceae</taxon>
        <taxon>Ignisphaera</taxon>
    </lineage>
</organism>